<dbReference type="Gene3D" id="2.40.70.10">
    <property type="entry name" value="Acid Proteases"/>
    <property type="match status" value="1"/>
</dbReference>
<evidence type="ECO:0000313" key="2">
    <source>
        <dbReference type="EMBL" id="GJT76901.1"/>
    </source>
</evidence>
<dbReference type="SUPFAM" id="SSF56672">
    <property type="entry name" value="DNA/RNA polymerases"/>
    <property type="match status" value="1"/>
</dbReference>
<dbReference type="InterPro" id="IPR021109">
    <property type="entry name" value="Peptidase_aspartic_dom_sf"/>
</dbReference>
<reference evidence="2" key="1">
    <citation type="journal article" date="2022" name="Int. J. Mol. Sci.">
        <title>Draft Genome of Tanacetum Coccineum: Genomic Comparison of Closely Related Tanacetum-Family Plants.</title>
        <authorList>
            <person name="Yamashiro T."/>
            <person name="Shiraishi A."/>
            <person name="Nakayama K."/>
            <person name="Satake H."/>
        </authorList>
    </citation>
    <scope>NUCLEOTIDE SEQUENCE</scope>
</reference>
<dbReference type="InterPro" id="IPR000477">
    <property type="entry name" value="RT_dom"/>
</dbReference>
<keyword evidence="2" id="KW-0695">RNA-directed DNA polymerase</keyword>
<dbReference type="PANTHER" id="PTHR33067:SF35">
    <property type="entry name" value="ASPARTIC PEPTIDASE DDI1-TYPE DOMAIN-CONTAINING PROTEIN"/>
    <property type="match status" value="1"/>
</dbReference>
<organism evidence="2 3">
    <name type="scientific">Tanacetum coccineum</name>
    <dbReference type="NCBI Taxonomy" id="301880"/>
    <lineage>
        <taxon>Eukaryota</taxon>
        <taxon>Viridiplantae</taxon>
        <taxon>Streptophyta</taxon>
        <taxon>Embryophyta</taxon>
        <taxon>Tracheophyta</taxon>
        <taxon>Spermatophyta</taxon>
        <taxon>Magnoliopsida</taxon>
        <taxon>eudicotyledons</taxon>
        <taxon>Gunneridae</taxon>
        <taxon>Pentapetalae</taxon>
        <taxon>asterids</taxon>
        <taxon>campanulids</taxon>
        <taxon>Asterales</taxon>
        <taxon>Asteraceae</taxon>
        <taxon>Asteroideae</taxon>
        <taxon>Anthemideae</taxon>
        <taxon>Anthemidinae</taxon>
        <taxon>Tanacetum</taxon>
    </lineage>
</organism>
<evidence type="ECO:0000259" key="1">
    <source>
        <dbReference type="Pfam" id="PF00078"/>
    </source>
</evidence>
<comment type="caution">
    <text evidence="2">The sequence shown here is derived from an EMBL/GenBank/DDBJ whole genome shotgun (WGS) entry which is preliminary data.</text>
</comment>
<accession>A0ABQ5GNT6</accession>
<protein>
    <submittedName>
        <fullName evidence="2">Reverse transcriptase domain-containing protein</fullName>
    </submittedName>
</protein>
<dbReference type="CDD" id="cd01647">
    <property type="entry name" value="RT_LTR"/>
    <property type="match status" value="1"/>
</dbReference>
<reference evidence="2" key="2">
    <citation type="submission" date="2022-01" db="EMBL/GenBank/DDBJ databases">
        <authorList>
            <person name="Yamashiro T."/>
            <person name="Shiraishi A."/>
            <person name="Satake H."/>
            <person name="Nakayama K."/>
        </authorList>
    </citation>
    <scope>NUCLEOTIDE SEQUENCE</scope>
</reference>
<dbReference type="Proteomes" id="UP001151760">
    <property type="component" value="Unassembled WGS sequence"/>
</dbReference>
<dbReference type="InterPro" id="IPR043502">
    <property type="entry name" value="DNA/RNA_pol_sf"/>
</dbReference>
<dbReference type="Gene3D" id="3.30.70.270">
    <property type="match status" value="1"/>
</dbReference>
<name>A0ABQ5GNT6_9ASTR</name>
<evidence type="ECO:0000313" key="3">
    <source>
        <dbReference type="Proteomes" id="UP001151760"/>
    </source>
</evidence>
<keyword evidence="3" id="KW-1185">Reference proteome</keyword>
<gene>
    <name evidence="2" type="ORF">Tco_1043626</name>
</gene>
<feature type="domain" description="Reverse transcriptase" evidence="1">
    <location>
        <begin position="220"/>
        <end position="335"/>
    </location>
</feature>
<sequence>MPKYAKFMKDLLTQRGRGNEASKITLNERQGGTNKALADLGASIILMPYSMFLRLNLGELKPTRMCIELADKATQILRGIAENIIIKINKFVFQVDFVVLYMKEDHKIPIILGRPFLATTHAMIDVFNKKISFKVGDETITFDIEKSMRYPPSDDDTCHSVDIIDLSILNHVKEILPLEPFDSFLFEPINHNLPTKINNFLVIISSLLSAQEKELLLGVLAKHKSALAWKVTDIKGYFQIPLAPEDQEKTTFTCPYGTFTYRRMPFGLCNAPAIFQRCMIAIFHDMCEDFMEVFMDDFSVFGNSFDSCLNNLSIMLARCEETNLVLNREKCHFLVREGIVLEHKISKAEIEVDKAKGSENLATDHLSRLENPELEELDEDAIRDSFLDEHQMVINIKESETYPWKRWADKLDDALWAFRMAYKAPIGSTPSRIVYGKACHVTPPNWVAAE</sequence>
<dbReference type="PANTHER" id="PTHR33067">
    <property type="entry name" value="RNA-DIRECTED DNA POLYMERASE-RELATED"/>
    <property type="match status" value="1"/>
</dbReference>
<keyword evidence="2" id="KW-0548">Nucleotidyltransferase</keyword>
<dbReference type="Gene3D" id="3.10.10.10">
    <property type="entry name" value="HIV Type 1 Reverse Transcriptase, subunit A, domain 1"/>
    <property type="match status" value="1"/>
</dbReference>
<dbReference type="Pfam" id="PF00078">
    <property type="entry name" value="RVT_1"/>
    <property type="match status" value="1"/>
</dbReference>
<dbReference type="GO" id="GO:0003964">
    <property type="term" value="F:RNA-directed DNA polymerase activity"/>
    <property type="evidence" value="ECO:0007669"/>
    <property type="project" value="UniProtKB-KW"/>
</dbReference>
<dbReference type="EMBL" id="BQNB010018665">
    <property type="protein sequence ID" value="GJT76901.1"/>
    <property type="molecule type" value="Genomic_DNA"/>
</dbReference>
<dbReference type="CDD" id="cd00303">
    <property type="entry name" value="retropepsin_like"/>
    <property type="match status" value="1"/>
</dbReference>
<proteinExistence type="predicted"/>
<dbReference type="InterPro" id="IPR043128">
    <property type="entry name" value="Rev_trsase/Diguanyl_cyclase"/>
</dbReference>
<keyword evidence="2" id="KW-0808">Transferase</keyword>
<dbReference type="Pfam" id="PF08284">
    <property type="entry name" value="RVP_2"/>
    <property type="match status" value="1"/>
</dbReference>